<gene>
    <name evidence="2" type="ORF">Taro_053698</name>
</gene>
<feature type="compositionally biased region" description="Pro residues" evidence="1">
    <location>
        <begin position="114"/>
        <end position="173"/>
    </location>
</feature>
<evidence type="ECO:0000313" key="2">
    <source>
        <dbReference type="EMBL" id="MQM20674.1"/>
    </source>
</evidence>
<evidence type="ECO:0000256" key="1">
    <source>
        <dbReference type="SAM" id="MobiDB-lite"/>
    </source>
</evidence>
<dbReference type="AlphaFoldDB" id="A0A843XLU7"/>
<name>A0A843XLU7_COLES</name>
<feature type="region of interest" description="Disordered" evidence="1">
    <location>
        <begin position="40"/>
        <end position="91"/>
    </location>
</feature>
<evidence type="ECO:0000313" key="3">
    <source>
        <dbReference type="Proteomes" id="UP000652761"/>
    </source>
</evidence>
<dbReference type="Proteomes" id="UP000652761">
    <property type="component" value="Unassembled WGS sequence"/>
</dbReference>
<organism evidence="2 3">
    <name type="scientific">Colocasia esculenta</name>
    <name type="common">Wild taro</name>
    <name type="synonym">Arum esculentum</name>
    <dbReference type="NCBI Taxonomy" id="4460"/>
    <lineage>
        <taxon>Eukaryota</taxon>
        <taxon>Viridiplantae</taxon>
        <taxon>Streptophyta</taxon>
        <taxon>Embryophyta</taxon>
        <taxon>Tracheophyta</taxon>
        <taxon>Spermatophyta</taxon>
        <taxon>Magnoliopsida</taxon>
        <taxon>Liliopsida</taxon>
        <taxon>Araceae</taxon>
        <taxon>Aroideae</taxon>
        <taxon>Colocasieae</taxon>
        <taxon>Colocasia</taxon>
    </lineage>
</organism>
<reference evidence="2" key="1">
    <citation type="submission" date="2017-07" db="EMBL/GenBank/DDBJ databases">
        <title>Taro Niue Genome Assembly and Annotation.</title>
        <authorList>
            <person name="Atibalentja N."/>
            <person name="Keating K."/>
            <person name="Fields C.J."/>
        </authorList>
    </citation>
    <scope>NUCLEOTIDE SEQUENCE</scope>
    <source>
        <strain evidence="2">Niue_2</strain>
        <tissue evidence="2">Leaf</tissue>
    </source>
</reference>
<dbReference type="EMBL" id="NMUH01010060">
    <property type="protein sequence ID" value="MQM20674.1"/>
    <property type="molecule type" value="Genomic_DNA"/>
</dbReference>
<feature type="compositionally biased region" description="Basic and acidic residues" evidence="1">
    <location>
        <begin position="59"/>
        <end position="69"/>
    </location>
</feature>
<keyword evidence="3" id="KW-1185">Reference proteome</keyword>
<accession>A0A843XLU7</accession>
<proteinExistence type="predicted"/>
<comment type="caution">
    <text evidence="2">The sequence shown here is derived from an EMBL/GenBank/DDBJ whole genome shotgun (WGS) entry which is preliminary data.</text>
</comment>
<sequence length="419" mass="47472">MMTVLQMQIQQIVVKFDYMSEEVQQMKDLLLQLVCQQGTSNSPIPPAQPEQQHQQQPEPNKDQAVESEKQQSALEVQPPEQQLEQSDQVLDPQVKTFKRRVMRELMKSGQLVFPSPPLTIPSPPIDQTPLPASDPTPPPVTEDTTTPPPATEQPSPPPPQPIPSISTSPPPSTSQPKIDLPVNTSISSFAPKYHFKTLVTFNEERFKLGLPDVNEGQWRMILQGNRPIIPSMTIGLPSELHPSLVGAISSKKQFAQLVLNRHIKIAAKFKVKYNIKLSFHGFVVMYAPKSPQHMKEFQHCFAESKRLNKDEWVAAYPEQSAVCRKLKLSHVVYLLKVYDNLWKSVSEKWIQRYIIYYQAKDAAHSQGLHWNVTIHDFLSLAVKKQFVPLRRTLLVDHHYIRDSAGIIAGMLSLIGKCLP</sequence>
<feature type="compositionally biased region" description="Low complexity" evidence="1">
    <location>
        <begin position="49"/>
        <end position="58"/>
    </location>
</feature>
<protein>
    <submittedName>
        <fullName evidence="2">Uncharacterized protein</fullName>
    </submittedName>
</protein>
<feature type="region of interest" description="Disordered" evidence="1">
    <location>
        <begin position="111"/>
        <end position="180"/>
    </location>
</feature>
<feature type="compositionally biased region" description="Low complexity" evidence="1">
    <location>
        <begin position="74"/>
        <end position="85"/>
    </location>
</feature>